<dbReference type="AlphaFoldDB" id="W1NSP2"/>
<proteinExistence type="predicted"/>
<sequence length="108" mass="12016">MRIQGSTLATSNLCHARRCVAIKALATMAEVACCLHCLHNSAVYSIGTLVREPSLIDSLHQARTLPAIIIWPAWKHQRKTIIYTNECRKATLHAYALYSLPTERVTTG</sequence>
<dbReference type="Proteomes" id="UP000017836">
    <property type="component" value="Unassembled WGS sequence"/>
</dbReference>
<accession>W1NSP2</accession>
<protein>
    <submittedName>
        <fullName evidence="1">Uncharacterized protein</fullName>
    </submittedName>
</protein>
<evidence type="ECO:0000313" key="1">
    <source>
        <dbReference type="EMBL" id="ERN00132.1"/>
    </source>
</evidence>
<evidence type="ECO:0000313" key="2">
    <source>
        <dbReference type="Proteomes" id="UP000017836"/>
    </source>
</evidence>
<gene>
    <name evidence="1" type="ORF">AMTR_s00112p00148390</name>
</gene>
<name>W1NSP2_AMBTC</name>
<keyword evidence="2" id="KW-1185">Reference proteome</keyword>
<dbReference type="EMBL" id="KI394952">
    <property type="protein sequence ID" value="ERN00132.1"/>
    <property type="molecule type" value="Genomic_DNA"/>
</dbReference>
<reference evidence="2" key="1">
    <citation type="journal article" date="2013" name="Science">
        <title>The Amborella genome and the evolution of flowering plants.</title>
        <authorList>
            <consortium name="Amborella Genome Project"/>
        </authorList>
    </citation>
    <scope>NUCLEOTIDE SEQUENCE [LARGE SCALE GENOMIC DNA]</scope>
</reference>
<dbReference type="Gramene" id="ERN00132">
    <property type="protein sequence ID" value="ERN00132"/>
    <property type="gene ID" value="AMTR_s00112p00148390"/>
</dbReference>
<organism evidence="1 2">
    <name type="scientific">Amborella trichopoda</name>
    <dbReference type="NCBI Taxonomy" id="13333"/>
    <lineage>
        <taxon>Eukaryota</taxon>
        <taxon>Viridiplantae</taxon>
        <taxon>Streptophyta</taxon>
        <taxon>Embryophyta</taxon>
        <taxon>Tracheophyta</taxon>
        <taxon>Spermatophyta</taxon>
        <taxon>Magnoliopsida</taxon>
        <taxon>Amborellales</taxon>
        <taxon>Amborellaceae</taxon>
        <taxon>Amborella</taxon>
    </lineage>
</organism>
<dbReference type="HOGENOM" id="CLU_2200506_0_0_1"/>